<dbReference type="EMBL" id="CAJJDP010000088">
    <property type="protein sequence ID" value="CAD8187245.1"/>
    <property type="molecule type" value="Genomic_DNA"/>
</dbReference>
<dbReference type="AlphaFoldDB" id="A0A8S1WEZ4"/>
<dbReference type="Proteomes" id="UP000683925">
    <property type="component" value="Unassembled WGS sequence"/>
</dbReference>
<accession>A0A8S1WEZ4</accession>
<name>A0A8S1WEZ4_PAROT</name>
<evidence type="ECO:0000313" key="1">
    <source>
        <dbReference type="EMBL" id="CAD8187245.1"/>
    </source>
</evidence>
<evidence type="ECO:0000313" key="2">
    <source>
        <dbReference type="Proteomes" id="UP000683925"/>
    </source>
</evidence>
<reference evidence="1" key="1">
    <citation type="submission" date="2021-01" db="EMBL/GenBank/DDBJ databases">
        <authorList>
            <consortium name="Genoscope - CEA"/>
            <person name="William W."/>
        </authorList>
    </citation>
    <scope>NUCLEOTIDE SEQUENCE</scope>
</reference>
<sequence>MNSELLSKESTLFCTFVIAQLISKSPRLIKRQLNYCFLGQTLLFFYWKQGTWEILFVIIYFERIDDEIPHIQVLNMQLSEKQNRVESEKQFPQQQPVIPSIIKAIPE</sequence>
<proteinExistence type="predicted"/>
<protein>
    <submittedName>
        <fullName evidence="1">Uncharacterized protein</fullName>
    </submittedName>
</protein>
<comment type="caution">
    <text evidence="1">The sequence shown here is derived from an EMBL/GenBank/DDBJ whole genome shotgun (WGS) entry which is preliminary data.</text>
</comment>
<gene>
    <name evidence="1" type="ORF">POCTA_138.1.T0890187</name>
</gene>
<keyword evidence="2" id="KW-1185">Reference proteome</keyword>
<organism evidence="1 2">
    <name type="scientific">Paramecium octaurelia</name>
    <dbReference type="NCBI Taxonomy" id="43137"/>
    <lineage>
        <taxon>Eukaryota</taxon>
        <taxon>Sar</taxon>
        <taxon>Alveolata</taxon>
        <taxon>Ciliophora</taxon>
        <taxon>Intramacronucleata</taxon>
        <taxon>Oligohymenophorea</taxon>
        <taxon>Peniculida</taxon>
        <taxon>Parameciidae</taxon>
        <taxon>Paramecium</taxon>
    </lineage>
</organism>